<evidence type="ECO:0000313" key="4">
    <source>
        <dbReference type="Proteomes" id="UP000678545"/>
    </source>
</evidence>
<protein>
    <recommendedName>
        <fullName evidence="2">D-aminoacyl-tRNA deacylase</fullName>
        <shortName evidence="2">DTD</shortName>
        <ecNumber evidence="2">3.1.1.96</ecNumber>
    </recommendedName>
    <alternativeName>
        <fullName evidence="2">Gly-tRNA(Ala) deacylase</fullName>
        <ecNumber evidence="2">3.1.1.-</ecNumber>
    </alternativeName>
</protein>
<dbReference type="RefSeq" id="WP_212674860.1">
    <property type="nucleotide sequence ID" value="NZ_JAGSPJ010000002.1"/>
</dbReference>
<comment type="caution">
    <text evidence="3">The sequence shown here is derived from an EMBL/GenBank/DDBJ whole genome shotgun (WGS) entry which is preliminary data.</text>
</comment>
<dbReference type="GO" id="GO:0043908">
    <property type="term" value="F:Ser(Gly)-tRNA(Ala) hydrolase activity"/>
    <property type="evidence" value="ECO:0007669"/>
    <property type="project" value="UniProtKB-UniRule"/>
</dbReference>
<dbReference type="InterPro" id="IPR003732">
    <property type="entry name" value="Daa-tRNA_deacyls_DTD"/>
</dbReference>
<keyword evidence="4" id="KW-1185">Reference proteome</keyword>
<comment type="catalytic activity">
    <reaction evidence="2">
        <text>a D-aminoacyl-tRNA + H2O = a tRNA + a D-alpha-amino acid + H(+)</text>
        <dbReference type="Rhea" id="RHEA:13953"/>
        <dbReference type="Rhea" id="RHEA-COMP:10123"/>
        <dbReference type="Rhea" id="RHEA-COMP:10124"/>
        <dbReference type="ChEBI" id="CHEBI:15377"/>
        <dbReference type="ChEBI" id="CHEBI:15378"/>
        <dbReference type="ChEBI" id="CHEBI:59871"/>
        <dbReference type="ChEBI" id="CHEBI:78442"/>
        <dbReference type="ChEBI" id="CHEBI:79333"/>
        <dbReference type="EC" id="3.1.1.96"/>
    </reaction>
</comment>
<dbReference type="InterPro" id="IPR023509">
    <property type="entry name" value="DTD-like_sf"/>
</dbReference>
<dbReference type="GO" id="GO:0051500">
    <property type="term" value="F:D-tyrosyl-tRNA(Tyr) deacylase activity"/>
    <property type="evidence" value="ECO:0007669"/>
    <property type="project" value="TreeGrafter"/>
</dbReference>
<keyword evidence="2" id="KW-0820">tRNA-binding</keyword>
<keyword evidence="2" id="KW-0694">RNA-binding</keyword>
<evidence type="ECO:0000313" key="3">
    <source>
        <dbReference type="EMBL" id="MBR7799738.1"/>
    </source>
</evidence>
<dbReference type="EC" id="3.1.1.96" evidence="2"/>
<comment type="similarity">
    <text evidence="1 2">Belongs to the DTD family.</text>
</comment>
<dbReference type="EC" id="3.1.1.-" evidence="2"/>
<comment type="catalytic activity">
    <reaction evidence="2">
        <text>glycyl-tRNA(Ala) + H2O = tRNA(Ala) + glycine + H(+)</text>
        <dbReference type="Rhea" id="RHEA:53744"/>
        <dbReference type="Rhea" id="RHEA-COMP:9657"/>
        <dbReference type="Rhea" id="RHEA-COMP:13640"/>
        <dbReference type="ChEBI" id="CHEBI:15377"/>
        <dbReference type="ChEBI" id="CHEBI:15378"/>
        <dbReference type="ChEBI" id="CHEBI:57305"/>
        <dbReference type="ChEBI" id="CHEBI:78442"/>
        <dbReference type="ChEBI" id="CHEBI:78522"/>
    </reaction>
</comment>
<dbReference type="NCBIfam" id="TIGR00256">
    <property type="entry name" value="D-aminoacyl-tRNA deacylase"/>
    <property type="match status" value="1"/>
</dbReference>
<dbReference type="FunFam" id="3.50.80.10:FF:000001">
    <property type="entry name" value="D-aminoacyl-tRNA deacylase"/>
    <property type="match status" value="1"/>
</dbReference>
<dbReference type="Pfam" id="PF02580">
    <property type="entry name" value="Tyr_Deacylase"/>
    <property type="match status" value="1"/>
</dbReference>
<dbReference type="SUPFAM" id="SSF69500">
    <property type="entry name" value="DTD-like"/>
    <property type="match status" value="1"/>
</dbReference>
<dbReference type="AlphaFoldDB" id="A0A941E4S6"/>
<comment type="subcellular location">
    <subcellularLocation>
        <location evidence="2">Cytoplasm</location>
    </subcellularLocation>
</comment>
<comment type="domain">
    <text evidence="2">A Gly-cisPro motif from one monomer fits into the active site of the other monomer to allow specific chiral rejection of L-amino acids.</text>
</comment>
<organism evidence="3 4">
    <name type="scientific">Undibacterium fentianense</name>
    <dbReference type="NCBI Taxonomy" id="2828728"/>
    <lineage>
        <taxon>Bacteria</taxon>
        <taxon>Pseudomonadati</taxon>
        <taxon>Pseudomonadota</taxon>
        <taxon>Betaproteobacteria</taxon>
        <taxon>Burkholderiales</taxon>
        <taxon>Oxalobacteraceae</taxon>
        <taxon>Undibacterium</taxon>
    </lineage>
</organism>
<dbReference type="Proteomes" id="UP000678545">
    <property type="component" value="Unassembled WGS sequence"/>
</dbReference>
<dbReference type="GO" id="GO:0019478">
    <property type="term" value="P:D-amino acid catabolic process"/>
    <property type="evidence" value="ECO:0007669"/>
    <property type="project" value="UniProtKB-UniRule"/>
</dbReference>
<proteinExistence type="inferred from homology"/>
<evidence type="ECO:0000256" key="1">
    <source>
        <dbReference type="ARBA" id="ARBA00009673"/>
    </source>
</evidence>
<evidence type="ECO:0000256" key="2">
    <source>
        <dbReference type="HAMAP-Rule" id="MF_00518"/>
    </source>
</evidence>
<comment type="subunit">
    <text evidence="2">Homodimer.</text>
</comment>
<keyword evidence="2 3" id="KW-0378">Hydrolase</keyword>
<dbReference type="CDD" id="cd00563">
    <property type="entry name" value="Dtyr_deacylase"/>
    <property type="match status" value="1"/>
</dbReference>
<sequence length="153" mass="16588">MIALLQRVTEASVVVDGTTIGAIKTGLMVLVCAERNDTPKDVEYLVSKLLSYRVFSDDAGKMNRSVTDVQGGLLLVPQFTLAADTQSGTRPSFTPAAPPELGKQLFNHFVTKAKERLPIVETGEFGADMKVSLTNDGPVTFWLQSKPTTEKSK</sequence>
<accession>A0A941E4S6</accession>
<dbReference type="GO" id="GO:0106026">
    <property type="term" value="F:Gly-tRNA(Ala) deacylase activity"/>
    <property type="evidence" value="ECO:0007669"/>
    <property type="project" value="UniProtKB-UniRule"/>
</dbReference>
<reference evidence="3" key="1">
    <citation type="submission" date="2021-04" db="EMBL/GenBank/DDBJ databases">
        <title>novel species isolated from subtropical streams in China.</title>
        <authorList>
            <person name="Lu H."/>
        </authorList>
    </citation>
    <scope>NUCLEOTIDE SEQUENCE</scope>
    <source>
        <strain evidence="3">FT137W</strain>
    </source>
</reference>
<dbReference type="Gene3D" id="3.50.80.10">
    <property type="entry name" value="D-tyrosyl-tRNA(Tyr) deacylase"/>
    <property type="match status" value="1"/>
</dbReference>
<dbReference type="GO" id="GO:0005737">
    <property type="term" value="C:cytoplasm"/>
    <property type="evidence" value="ECO:0007669"/>
    <property type="project" value="UniProtKB-SubCell"/>
</dbReference>
<dbReference type="PANTHER" id="PTHR10472">
    <property type="entry name" value="D-TYROSYL-TRNA TYR DEACYLASE"/>
    <property type="match status" value="1"/>
</dbReference>
<gene>
    <name evidence="2 3" type="primary">dtd</name>
    <name evidence="3" type="ORF">KDM90_06985</name>
</gene>
<feature type="short sequence motif" description="Gly-cisPro motif, important for rejection of L-amino acids" evidence="2">
    <location>
        <begin position="137"/>
        <end position="138"/>
    </location>
</feature>
<dbReference type="PANTHER" id="PTHR10472:SF5">
    <property type="entry name" value="D-AMINOACYL-TRNA DEACYLASE 1"/>
    <property type="match status" value="1"/>
</dbReference>
<dbReference type="EMBL" id="JAGSPJ010000002">
    <property type="protein sequence ID" value="MBR7799738.1"/>
    <property type="molecule type" value="Genomic_DNA"/>
</dbReference>
<dbReference type="GO" id="GO:0000049">
    <property type="term" value="F:tRNA binding"/>
    <property type="evidence" value="ECO:0007669"/>
    <property type="project" value="UniProtKB-UniRule"/>
</dbReference>
<keyword evidence="2" id="KW-0963">Cytoplasm</keyword>
<name>A0A941E4S6_9BURK</name>
<comment type="function">
    <text evidence="2">An aminoacyl-tRNA editing enzyme that deacylates mischarged D-aminoacyl-tRNAs. Also deacylates mischarged glycyl-tRNA(Ala), protecting cells against glycine mischarging by AlaRS. Acts via tRNA-based rather than protein-based catalysis; rejects L-amino acids rather than detecting D-amino acids in the active site. By recycling D-aminoacyl-tRNA to D-amino acids and free tRNA molecules, this enzyme counteracts the toxicity associated with the formation of D-aminoacyl-tRNA entities in vivo and helps enforce protein L-homochirality.</text>
</comment>
<dbReference type="HAMAP" id="MF_00518">
    <property type="entry name" value="Deacylase_Dtd"/>
    <property type="match status" value="1"/>
</dbReference>